<accession>A0A1J5PIB5</accession>
<evidence type="ECO:0000256" key="1">
    <source>
        <dbReference type="SAM" id="MobiDB-lite"/>
    </source>
</evidence>
<feature type="compositionally biased region" description="Basic and acidic residues" evidence="1">
    <location>
        <begin position="62"/>
        <end position="82"/>
    </location>
</feature>
<feature type="region of interest" description="Disordered" evidence="1">
    <location>
        <begin position="42"/>
        <end position="96"/>
    </location>
</feature>
<dbReference type="EMBL" id="MLJW01003771">
    <property type="protein sequence ID" value="OIQ71345.1"/>
    <property type="molecule type" value="Genomic_DNA"/>
</dbReference>
<dbReference type="AlphaFoldDB" id="A0A1J5PIB5"/>
<sequence>MSGAGGVKNAVGKGNRQQRPDRAAIGFRGADRRRHLAIKFRLFGEQPPDNATDLRPGAARARAAEGRLRHQDMHHAVEHDQGRQGQTADRQPMREVGPGFWAGPPLHGQATVILLTNIAPKLELSPFVKVCSPSAWALTVPSFGRWKLS</sequence>
<proteinExistence type="predicted"/>
<name>A0A1J5PIB5_9ZZZZ</name>
<gene>
    <name evidence="2" type="ORF">GALL_470380</name>
</gene>
<feature type="region of interest" description="Disordered" evidence="1">
    <location>
        <begin position="1"/>
        <end position="29"/>
    </location>
</feature>
<evidence type="ECO:0000313" key="2">
    <source>
        <dbReference type="EMBL" id="OIQ71345.1"/>
    </source>
</evidence>
<comment type="caution">
    <text evidence="2">The sequence shown here is derived from an EMBL/GenBank/DDBJ whole genome shotgun (WGS) entry which is preliminary data.</text>
</comment>
<protein>
    <submittedName>
        <fullName evidence="2">Uncharacterized protein</fullName>
    </submittedName>
</protein>
<organism evidence="2">
    <name type="scientific">mine drainage metagenome</name>
    <dbReference type="NCBI Taxonomy" id="410659"/>
    <lineage>
        <taxon>unclassified sequences</taxon>
        <taxon>metagenomes</taxon>
        <taxon>ecological metagenomes</taxon>
    </lineage>
</organism>
<reference evidence="2" key="1">
    <citation type="submission" date="2016-10" db="EMBL/GenBank/DDBJ databases">
        <title>Sequence of Gallionella enrichment culture.</title>
        <authorList>
            <person name="Poehlein A."/>
            <person name="Muehling M."/>
            <person name="Daniel R."/>
        </authorList>
    </citation>
    <scope>NUCLEOTIDE SEQUENCE</scope>
</reference>